<sequence>MKTLCILLFTVFLAMAAAEDTSQRAFPGADAAAKKSAKVTKSTKAYRKAKEECLKKSEELKGKKLTDCIVDYQKEAK</sequence>
<reference evidence="2 3" key="1">
    <citation type="submission" date="2023-11" db="EMBL/GenBank/DDBJ databases">
        <title>A Novel Polar Bacteriovorax (B. antarcticus) Isolated from the Biocrust in Antarctica.</title>
        <authorList>
            <person name="Mun W."/>
            <person name="Choi S.Y."/>
            <person name="Mitchell R.J."/>
        </authorList>
    </citation>
    <scope>NUCLEOTIDE SEQUENCE [LARGE SCALE GENOMIC DNA]</scope>
    <source>
        <strain evidence="2 3">PP10</strain>
    </source>
</reference>
<name>A0ABU5VS06_9BACT</name>
<dbReference type="Proteomes" id="UP001302274">
    <property type="component" value="Unassembled WGS sequence"/>
</dbReference>
<proteinExistence type="predicted"/>
<keyword evidence="3" id="KW-1185">Reference proteome</keyword>
<comment type="caution">
    <text evidence="2">The sequence shown here is derived from an EMBL/GenBank/DDBJ whole genome shotgun (WGS) entry which is preliminary data.</text>
</comment>
<protein>
    <recommendedName>
        <fullName evidence="4">PsiF repeat-containing protein</fullName>
    </recommendedName>
</protein>
<dbReference type="EMBL" id="JAYGJQ010000001">
    <property type="protein sequence ID" value="MEA9355836.1"/>
    <property type="molecule type" value="Genomic_DNA"/>
</dbReference>
<accession>A0ABU5VS06</accession>
<evidence type="ECO:0000313" key="2">
    <source>
        <dbReference type="EMBL" id="MEA9355836.1"/>
    </source>
</evidence>
<feature type="chain" id="PRO_5045372619" description="PsiF repeat-containing protein" evidence="1">
    <location>
        <begin position="17"/>
        <end position="77"/>
    </location>
</feature>
<evidence type="ECO:0000313" key="3">
    <source>
        <dbReference type="Proteomes" id="UP001302274"/>
    </source>
</evidence>
<gene>
    <name evidence="2" type="ORF">SHI21_06480</name>
</gene>
<evidence type="ECO:0008006" key="4">
    <source>
        <dbReference type="Google" id="ProtNLM"/>
    </source>
</evidence>
<keyword evidence="1" id="KW-0732">Signal</keyword>
<feature type="signal peptide" evidence="1">
    <location>
        <begin position="1"/>
        <end position="16"/>
    </location>
</feature>
<dbReference type="RefSeq" id="WP_323575466.1">
    <property type="nucleotide sequence ID" value="NZ_JAYGJQ010000001.1"/>
</dbReference>
<organism evidence="2 3">
    <name type="scientific">Bacteriovorax antarcticus</name>
    <dbReference type="NCBI Taxonomy" id="3088717"/>
    <lineage>
        <taxon>Bacteria</taxon>
        <taxon>Pseudomonadati</taxon>
        <taxon>Bdellovibrionota</taxon>
        <taxon>Bacteriovoracia</taxon>
        <taxon>Bacteriovoracales</taxon>
        <taxon>Bacteriovoracaceae</taxon>
        <taxon>Bacteriovorax</taxon>
    </lineage>
</organism>
<evidence type="ECO:0000256" key="1">
    <source>
        <dbReference type="SAM" id="SignalP"/>
    </source>
</evidence>